<dbReference type="PANTHER" id="PTHR43581">
    <property type="entry name" value="ATP/GTP PHOSPHATASE"/>
    <property type="match status" value="1"/>
</dbReference>
<dbReference type="GO" id="GO:0006302">
    <property type="term" value="P:double-strand break repair"/>
    <property type="evidence" value="ECO:0007669"/>
    <property type="project" value="InterPro"/>
</dbReference>
<dbReference type="InterPro" id="IPR041685">
    <property type="entry name" value="AAA_GajA/Old/RecF-like"/>
</dbReference>
<gene>
    <name evidence="4" type="ORF">EZH22_11855</name>
</gene>
<dbReference type="EMBL" id="CP063362">
    <property type="protein sequence ID" value="QRG08899.1"/>
    <property type="molecule type" value="Genomic_DNA"/>
</dbReference>
<dbReference type="InterPro" id="IPR051396">
    <property type="entry name" value="Bact_Antivir_Def_Nuclease"/>
</dbReference>
<dbReference type="PANTHER" id="PTHR43581:SF4">
    <property type="entry name" value="ATP_GTP PHOSPHATASE"/>
    <property type="match status" value="1"/>
</dbReference>
<evidence type="ECO:0000313" key="4">
    <source>
        <dbReference type="EMBL" id="QRG08899.1"/>
    </source>
</evidence>
<dbReference type="InterPro" id="IPR034139">
    <property type="entry name" value="TOPRIM_OLD"/>
</dbReference>
<dbReference type="InterPro" id="IPR027417">
    <property type="entry name" value="P-loop_NTPase"/>
</dbReference>
<dbReference type="RefSeq" id="WP_203195815.1">
    <property type="nucleotide sequence ID" value="NZ_CP063362.1"/>
</dbReference>
<dbReference type="InterPro" id="IPR038729">
    <property type="entry name" value="Rad50/SbcC_AAA"/>
</dbReference>
<feature type="domain" description="OLD protein-like TOPRIM" evidence="3">
    <location>
        <begin position="371"/>
        <end position="437"/>
    </location>
</feature>
<proteinExistence type="predicted"/>
<protein>
    <submittedName>
        <fullName evidence="4">AAA family ATPase</fullName>
    </submittedName>
</protein>
<reference evidence="4 5" key="1">
    <citation type="submission" date="2020-10" db="EMBL/GenBank/DDBJ databases">
        <title>Degradation of 1,4-Dioxane by Xanthobacter sp. YN2, via a Novel Group-2 Soluble Di-Iron Monooxygenase.</title>
        <authorList>
            <person name="Ma F."/>
            <person name="Wang Y."/>
            <person name="Yang J."/>
            <person name="Guo H."/>
            <person name="Su D."/>
            <person name="Yu L."/>
        </authorList>
    </citation>
    <scope>NUCLEOTIDE SEQUENCE [LARGE SCALE GENOMIC DNA]</scope>
    <source>
        <strain evidence="4 5">YN2</strain>
    </source>
</reference>
<evidence type="ECO:0000313" key="5">
    <source>
        <dbReference type="Proteomes" id="UP000596427"/>
    </source>
</evidence>
<organism evidence="4 5">
    <name type="scientific">Xanthobacter dioxanivorans</name>
    <dbReference type="NCBI Taxonomy" id="2528964"/>
    <lineage>
        <taxon>Bacteria</taxon>
        <taxon>Pseudomonadati</taxon>
        <taxon>Pseudomonadota</taxon>
        <taxon>Alphaproteobacteria</taxon>
        <taxon>Hyphomicrobiales</taxon>
        <taxon>Xanthobacteraceae</taxon>
        <taxon>Xanthobacter</taxon>
    </lineage>
</organism>
<dbReference type="Gene3D" id="3.40.50.300">
    <property type="entry name" value="P-loop containing nucleotide triphosphate hydrolases"/>
    <property type="match status" value="1"/>
</dbReference>
<sequence>MHLAKLRIVNFRKLEDVTFEFQKGLNILVGPNNAGKTAVVDALRALLGGIDEPYPRLNIEDIHHPKAGEPSGGILFEFIFANLNLDDEAEFMAAIRPGPDGAMQAHFSVGYGEPDKGGRLQAKRWCGEHRENGLTTEMAEHLRGVYLPALRDASQGLRPSRGSQLARLLQILTDDEGREAVNTALVELDKSLKAQDPIKKTQKAIAGRHASMLGEQLAQALEIGLSASDFQRLAARLSISVDQFEIDQNGLGFNNLIFMAVVLSEMAKNTDASYRGLIIEEPEAHLHPQLQAVLLRYLSDIQKTVDGEKPVQIFVTSHSPNFASIAELNTLVCLVDHGGHVEAFQPRAIAFDKGKREKLQRYLDVTRAEIFFARRIILVEGAAELMLVSVLAERAGYKLRDHGVSLISVEGLNFDCFLPLFGEKALKIPVAVITDADPVDQDGKALYPAADDVVTVSDNTAKMKKLQDSLVRVFHGQKTLEYDLALEPENVSTMLAALRDIHPQIGADLTTTVGGAGDAAAKAKALFTGMFERAQNNVQKGRFGQALAQALVNSAASHKVPKYILDAIAHACQVPEA</sequence>
<evidence type="ECO:0000259" key="3">
    <source>
        <dbReference type="Pfam" id="PF20469"/>
    </source>
</evidence>
<feature type="domain" description="Endonuclease GajA/Old nuclease/RecF-like AAA" evidence="1">
    <location>
        <begin position="146"/>
        <end position="323"/>
    </location>
</feature>
<evidence type="ECO:0000259" key="1">
    <source>
        <dbReference type="Pfam" id="PF13175"/>
    </source>
</evidence>
<dbReference type="Pfam" id="PF13476">
    <property type="entry name" value="AAA_23"/>
    <property type="match status" value="1"/>
</dbReference>
<dbReference type="SUPFAM" id="SSF52540">
    <property type="entry name" value="P-loop containing nucleoside triphosphate hydrolases"/>
    <property type="match status" value="1"/>
</dbReference>
<dbReference type="Pfam" id="PF13175">
    <property type="entry name" value="AAA_15"/>
    <property type="match status" value="1"/>
</dbReference>
<keyword evidence="5" id="KW-1185">Reference proteome</keyword>
<dbReference type="GO" id="GO:0016887">
    <property type="term" value="F:ATP hydrolysis activity"/>
    <property type="evidence" value="ECO:0007669"/>
    <property type="project" value="InterPro"/>
</dbReference>
<dbReference type="Pfam" id="PF20469">
    <property type="entry name" value="OLD-like_TOPRIM"/>
    <property type="match status" value="1"/>
</dbReference>
<dbReference type="KEGG" id="xdi:EZH22_11855"/>
<evidence type="ECO:0000259" key="2">
    <source>
        <dbReference type="Pfam" id="PF13476"/>
    </source>
</evidence>
<dbReference type="Proteomes" id="UP000596427">
    <property type="component" value="Chromosome"/>
</dbReference>
<name>A0A974PT30_9HYPH</name>
<dbReference type="AlphaFoldDB" id="A0A974PT30"/>
<feature type="domain" description="Rad50/SbcC-type AAA" evidence="2">
    <location>
        <begin position="5"/>
        <end position="59"/>
    </location>
</feature>
<dbReference type="CDD" id="cd01026">
    <property type="entry name" value="TOPRIM_OLD"/>
    <property type="match status" value="1"/>
</dbReference>
<accession>A0A974PT30</accession>